<dbReference type="Proteomes" id="UP001054854">
    <property type="component" value="Unassembled WGS sequence"/>
</dbReference>
<accession>A0ABQ3TSR4</accession>
<dbReference type="RefSeq" id="WP_236255958.1">
    <property type="nucleotide sequence ID" value="NZ_BNEK01000002.1"/>
</dbReference>
<reference evidence="2" key="1">
    <citation type="submission" date="2024-05" db="EMBL/GenBank/DDBJ databases">
        <title>Whole genome shotgun sequence of Streptomyces hygroscopicus NBRC 113678.</title>
        <authorList>
            <person name="Komaki H."/>
            <person name="Tamura T."/>
        </authorList>
    </citation>
    <scope>NUCLEOTIDE SEQUENCE</scope>
    <source>
        <strain evidence="2">N11-34</strain>
    </source>
</reference>
<gene>
    <name evidence="2" type="ORF">TPA0910_08000</name>
</gene>
<comment type="caution">
    <text evidence="2">The sequence shown here is derived from an EMBL/GenBank/DDBJ whole genome shotgun (WGS) entry which is preliminary data.</text>
</comment>
<dbReference type="EMBL" id="BNEK01000002">
    <property type="protein sequence ID" value="GHJ26367.1"/>
    <property type="molecule type" value="Genomic_DNA"/>
</dbReference>
<evidence type="ECO:0000313" key="2">
    <source>
        <dbReference type="EMBL" id="GHJ26367.1"/>
    </source>
</evidence>
<name>A0ABQ3TSR4_STRHY</name>
<protein>
    <recommendedName>
        <fullName evidence="4">4-hydroxybenzoate decarboxylase</fullName>
    </recommendedName>
</protein>
<evidence type="ECO:0000256" key="1">
    <source>
        <dbReference type="SAM" id="MobiDB-lite"/>
    </source>
</evidence>
<dbReference type="InterPro" id="IPR047707">
    <property type="entry name" value="VdcD-like"/>
</dbReference>
<dbReference type="NCBIfam" id="NF041205">
    <property type="entry name" value="VdcD"/>
    <property type="match status" value="1"/>
</dbReference>
<organism evidence="2 3">
    <name type="scientific">Streptomyces hygroscopicus</name>
    <dbReference type="NCBI Taxonomy" id="1912"/>
    <lineage>
        <taxon>Bacteria</taxon>
        <taxon>Bacillati</taxon>
        <taxon>Actinomycetota</taxon>
        <taxon>Actinomycetes</taxon>
        <taxon>Kitasatosporales</taxon>
        <taxon>Streptomycetaceae</taxon>
        <taxon>Streptomyces</taxon>
        <taxon>Streptomyces violaceusniger group</taxon>
    </lineage>
</organism>
<dbReference type="Pfam" id="PF26358">
    <property type="entry name" value="EcdD_BsdD_detox"/>
    <property type="match status" value="1"/>
</dbReference>
<evidence type="ECO:0008006" key="4">
    <source>
        <dbReference type="Google" id="ProtNLM"/>
    </source>
</evidence>
<evidence type="ECO:0000313" key="3">
    <source>
        <dbReference type="Proteomes" id="UP001054854"/>
    </source>
</evidence>
<keyword evidence="3" id="KW-1185">Reference proteome</keyword>
<feature type="region of interest" description="Disordered" evidence="1">
    <location>
        <begin position="71"/>
        <end position="92"/>
    </location>
</feature>
<sequence>MSETEMSDTNALCPRCAHGAIEHIFDSPVPGVWEVLQCGRCLYMWRTSEPARRTRRDAYPAEFMMTPEDIGTAPEVPAVPPLRTSAARTAAG</sequence>
<proteinExistence type="predicted"/>